<feature type="domain" description="PEX14-like helix-turn-helix" evidence="3">
    <location>
        <begin position="6"/>
        <end position="74"/>
    </location>
</feature>
<dbReference type="Pfam" id="PF17733">
    <property type="entry name" value="KPWE_dom"/>
    <property type="match status" value="1"/>
</dbReference>
<feature type="region of interest" description="Disordered" evidence="1">
    <location>
        <begin position="182"/>
        <end position="204"/>
    </location>
</feature>
<organism evidence="4 5">
    <name type="scientific">Lipomyces starkeyi NRRL Y-11557</name>
    <dbReference type="NCBI Taxonomy" id="675824"/>
    <lineage>
        <taxon>Eukaryota</taxon>
        <taxon>Fungi</taxon>
        <taxon>Dikarya</taxon>
        <taxon>Ascomycota</taxon>
        <taxon>Saccharomycotina</taxon>
        <taxon>Lipomycetes</taxon>
        <taxon>Lipomycetales</taxon>
        <taxon>Lipomycetaceae</taxon>
        <taxon>Lipomyces</taxon>
    </lineage>
</organism>
<evidence type="ECO:0000313" key="4">
    <source>
        <dbReference type="EMBL" id="ODQ72418.1"/>
    </source>
</evidence>
<name>A0A1E3Q4B8_LIPST</name>
<dbReference type="InterPro" id="IPR058841">
    <property type="entry name" value="HTH_76"/>
</dbReference>
<proteinExistence type="predicted"/>
<protein>
    <submittedName>
        <fullName evidence="4">Uncharacterized protein</fullName>
    </submittedName>
</protein>
<sequence length="204" mass="22379">MPLSESEWKEFESYEWASDRDFTEGLASVLSSRGSTLSDDEKWIVECKARLFFYSRKTQKNVGYEDYIAWKASHTRSAVSELSSESRDRVSDVNVELQDQQVAEHDDSSISNSSVSSSQTPTSSSSPIPSTSTPPPLASSASGPGASDENESNTAPYPSTFAHIVELITSGKEVPGIKQIPNILLGETASSRAERPQRRKPWAK</sequence>
<feature type="compositionally biased region" description="Low complexity" evidence="1">
    <location>
        <begin position="109"/>
        <end position="131"/>
    </location>
</feature>
<evidence type="ECO:0000313" key="5">
    <source>
        <dbReference type="Proteomes" id="UP000094385"/>
    </source>
</evidence>
<reference evidence="4 5" key="1">
    <citation type="journal article" date="2016" name="Proc. Natl. Acad. Sci. U.S.A.">
        <title>Comparative genomics of biotechnologically important yeasts.</title>
        <authorList>
            <person name="Riley R."/>
            <person name="Haridas S."/>
            <person name="Wolfe K.H."/>
            <person name="Lopes M.R."/>
            <person name="Hittinger C.T."/>
            <person name="Goeker M."/>
            <person name="Salamov A.A."/>
            <person name="Wisecaver J.H."/>
            <person name="Long T.M."/>
            <person name="Calvey C.H."/>
            <person name="Aerts A.L."/>
            <person name="Barry K.W."/>
            <person name="Choi C."/>
            <person name="Clum A."/>
            <person name="Coughlan A.Y."/>
            <person name="Deshpande S."/>
            <person name="Douglass A.P."/>
            <person name="Hanson S.J."/>
            <person name="Klenk H.-P."/>
            <person name="LaButti K.M."/>
            <person name="Lapidus A."/>
            <person name="Lindquist E.A."/>
            <person name="Lipzen A.M."/>
            <person name="Meier-Kolthoff J.P."/>
            <person name="Ohm R.A."/>
            <person name="Otillar R.P."/>
            <person name="Pangilinan J.L."/>
            <person name="Peng Y."/>
            <person name="Rokas A."/>
            <person name="Rosa C.A."/>
            <person name="Scheuner C."/>
            <person name="Sibirny A.A."/>
            <person name="Slot J.C."/>
            <person name="Stielow J.B."/>
            <person name="Sun H."/>
            <person name="Kurtzman C.P."/>
            <person name="Blackwell M."/>
            <person name="Grigoriev I.V."/>
            <person name="Jeffries T.W."/>
        </authorList>
    </citation>
    <scope>NUCLEOTIDE SEQUENCE [LARGE SCALE GENOMIC DNA]</scope>
    <source>
        <strain evidence="4 5">NRRL Y-11557</strain>
    </source>
</reference>
<dbReference type="STRING" id="675824.A0A1E3Q4B8"/>
<evidence type="ECO:0000259" key="2">
    <source>
        <dbReference type="Pfam" id="PF17733"/>
    </source>
</evidence>
<dbReference type="AlphaFoldDB" id="A0A1E3Q4B8"/>
<dbReference type="EMBL" id="KV454295">
    <property type="protein sequence ID" value="ODQ72418.1"/>
    <property type="molecule type" value="Genomic_DNA"/>
</dbReference>
<dbReference type="Proteomes" id="UP000094385">
    <property type="component" value="Unassembled WGS sequence"/>
</dbReference>
<dbReference type="PANTHER" id="PTHR36855">
    <property type="entry name" value="CHROMOSOME 10, WHOLE GENOME SHOTGUN SEQUENCE"/>
    <property type="match status" value="1"/>
</dbReference>
<evidence type="ECO:0000256" key="1">
    <source>
        <dbReference type="SAM" id="MobiDB-lite"/>
    </source>
</evidence>
<feature type="region of interest" description="Disordered" evidence="1">
    <location>
        <begin position="80"/>
        <end position="157"/>
    </location>
</feature>
<keyword evidence="5" id="KW-1185">Reference proteome</keyword>
<dbReference type="Pfam" id="PF25871">
    <property type="entry name" value="HTH_76"/>
    <property type="match status" value="1"/>
</dbReference>
<dbReference type="PANTHER" id="PTHR36855:SF1">
    <property type="entry name" value="PEROXISOME MEMBRANE ANCHOR PROTEIN PEX14P N-TERMINAL DOMAIN-CONTAINING PROTEIN"/>
    <property type="match status" value="1"/>
</dbReference>
<dbReference type="InterPro" id="IPR040554">
    <property type="entry name" value="KPWE_PEX14_dom"/>
</dbReference>
<accession>A0A1E3Q4B8</accession>
<gene>
    <name evidence="4" type="ORF">LIPSTDRAFT_3818</name>
</gene>
<evidence type="ECO:0000259" key="3">
    <source>
        <dbReference type="Pfam" id="PF25871"/>
    </source>
</evidence>
<feature type="domain" description="Peroxisomal membrane protein PEX14-like KPWE" evidence="2">
    <location>
        <begin position="156"/>
        <end position="203"/>
    </location>
</feature>
<dbReference type="OrthoDB" id="9936937at2759"/>
<feature type="compositionally biased region" description="Low complexity" evidence="1">
    <location>
        <begin position="138"/>
        <end position="147"/>
    </location>
</feature>